<dbReference type="RefSeq" id="WP_177043421.1">
    <property type="nucleotide sequence ID" value="NZ_JACARE010000017.1"/>
</dbReference>
<proteinExistence type="predicted"/>
<evidence type="ECO:0000313" key="3">
    <source>
        <dbReference type="Proteomes" id="UP000531950"/>
    </source>
</evidence>
<name>A0A7Y8JPX9_9PSED</name>
<dbReference type="AlphaFoldDB" id="A0A7Y8JPX9"/>
<dbReference type="EMBL" id="JACARG010000023">
    <property type="protein sequence ID" value="NWE13951.1"/>
    <property type="molecule type" value="Genomic_DNA"/>
</dbReference>
<comment type="caution">
    <text evidence="1">The sequence shown here is derived from an EMBL/GenBank/DDBJ whole genome shotgun (WGS) entry which is preliminary data.</text>
</comment>
<sequence>MQIIPLKNRHTWPAPTSTDVKDGTLLTASLKEFFHLTIAFPGLKKGDRIDTQILVTHDRFSPPQLWSGQVIAGQDNSETFQTSKTPFSGTFSKGTGVVSFTAHGQSSVPLEFSITS</sequence>
<evidence type="ECO:0000313" key="1">
    <source>
        <dbReference type="EMBL" id="NWE13951.1"/>
    </source>
</evidence>
<evidence type="ECO:0000313" key="2">
    <source>
        <dbReference type="EMBL" id="NWE75660.1"/>
    </source>
</evidence>
<dbReference type="Proteomes" id="UP000531950">
    <property type="component" value="Unassembled WGS sequence"/>
</dbReference>
<dbReference type="Proteomes" id="UP000537188">
    <property type="component" value="Unassembled WGS sequence"/>
</dbReference>
<gene>
    <name evidence="1" type="ORF">HX822_13465</name>
    <name evidence="2" type="ORF">HX828_08830</name>
</gene>
<reference evidence="3 4" key="1">
    <citation type="submission" date="2020-04" db="EMBL/GenBank/DDBJ databases">
        <title>Molecular characterization of pseudomonads from Agaricus bisporus reveal novel blotch 2 pathogens in Western Europe.</title>
        <authorList>
            <person name="Taparia T."/>
            <person name="Krijger M."/>
            <person name="Haynes E."/>
            <person name="Elpinstone J.G."/>
            <person name="Noble R."/>
            <person name="Van Der Wolf J."/>
        </authorList>
    </citation>
    <scope>NUCLEOTIDE SEQUENCE [LARGE SCALE GENOMIC DNA]</scope>
    <source>
        <strain evidence="2 4">IPO3781</strain>
        <strain evidence="1 3">IPO3782</strain>
    </source>
</reference>
<dbReference type="EMBL" id="JACARF010000012">
    <property type="protein sequence ID" value="NWE75660.1"/>
    <property type="molecule type" value="Genomic_DNA"/>
</dbReference>
<evidence type="ECO:0000313" key="4">
    <source>
        <dbReference type="Proteomes" id="UP000537188"/>
    </source>
</evidence>
<protein>
    <submittedName>
        <fullName evidence="1">Uncharacterized protein</fullName>
    </submittedName>
</protein>
<accession>A0A7Y8JPX9</accession>
<organism evidence="1 3">
    <name type="scientific">Pseudomonas yamanorum</name>
    <dbReference type="NCBI Taxonomy" id="515393"/>
    <lineage>
        <taxon>Bacteria</taxon>
        <taxon>Pseudomonadati</taxon>
        <taxon>Pseudomonadota</taxon>
        <taxon>Gammaproteobacteria</taxon>
        <taxon>Pseudomonadales</taxon>
        <taxon>Pseudomonadaceae</taxon>
        <taxon>Pseudomonas</taxon>
    </lineage>
</organism>